<dbReference type="PANTHER" id="PTHR22883">
    <property type="entry name" value="ZINC FINGER DHHC DOMAIN CONTAINING PROTEIN"/>
    <property type="match status" value="1"/>
</dbReference>
<protein>
    <recommendedName>
        <fullName evidence="8">S-acyltransferase</fullName>
        <ecNumber evidence="8">2.3.1.225</ecNumber>
    </recommendedName>
    <alternativeName>
        <fullName evidence="8">Palmitoyltransferase</fullName>
    </alternativeName>
</protein>
<evidence type="ECO:0000256" key="8">
    <source>
        <dbReference type="RuleBase" id="RU079119"/>
    </source>
</evidence>
<evidence type="ECO:0000313" key="12">
    <source>
        <dbReference type="Proteomes" id="UP001318860"/>
    </source>
</evidence>
<dbReference type="InterPro" id="IPR001594">
    <property type="entry name" value="Palmitoyltrfase_DHHC"/>
</dbReference>
<keyword evidence="5 8" id="KW-1133">Transmembrane helix</keyword>
<comment type="domain">
    <text evidence="8">The DHHC domain is required for palmitoyltransferase activity.</text>
</comment>
<dbReference type="PROSITE" id="PS50216">
    <property type="entry name" value="DHHC"/>
    <property type="match status" value="1"/>
</dbReference>
<evidence type="ECO:0000256" key="4">
    <source>
        <dbReference type="ARBA" id="ARBA00022692"/>
    </source>
</evidence>
<evidence type="ECO:0000259" key="10">
    <source>
        <dbReference type="Pfam" id="PF01529"/>
    </source>
</evidence>
<dbReference type="InterPro" id="IPR039859">
    <property type="entry name" value="PFA4/ZDH16/20/ERF2-like"/>
</dbReference>
<evidence type="ECO:0000256" key="3">
    <source>
        <dbReference type="ARBA" id="ARBA00022679"/>
    </source>
</evidence>
<comment type="similarity">
    <text evidence="2 8">Belongs to the DHHC palmitoyltransferase family.</text>
</comment>
<feature type="compositionally biased region" description="Low complexity" evidence="9">
    <location>
        <begin position="103"/>
        <end position="118"/>
    </location>
</feature>
<keyword evidence="12" id="KW-1185">Reference proteome</keyword>
<feature type="domain" description="Palmitoyltransferase DHHC" evidence="10">
    <location>
        <begin position="139"/>
        <end position="173"/>
    </location>
</feature>
<organism evidence="11 12">
    <name type="scientific">Rehmannia glutinosa</name>
    <name type="common">Chinese foxglove</name>
    <dbReference type="NCBI Taxonomy" id="99300"/>
    <lineage>
        <taxon>Eukaryota</taxon>
        <taxon>Viridiplantae</taxon>
        <taxon>Streptophyta</taxon>
        <taxon>Embryophyta</taxon>
        <taxon>Tracheophyta</taxon>
        <taxon>Spermatophyta</taxon>
        <taxon>Magnoliopsida</taxon>
        <taxon>eudicotyledons</taxon>
        <taxon>Gunneridae</taxon>
        <taxon>Pentapetalae</taxon>
        <taxon>asterids</taxon>
        <taxon>lamiids</taxon>
        <taxon>Lamiales</taxon>
        <taxon>Orobanchaceae</taxon>
        <taxon>Rehmannieae</taxon>
        <taxon>Rehmannia</taxon>
    </lineage>
</organism>
<feature type="transmembrane region" description="Helical" evidence="8">
    <location>
        <begin position="210"/>
        <end position="234"/>
    </location>
</feature>
<comment type="caution">
    <text evidence="8">Lacks conserved residue(s) required for the propagation of feature annotation.</text>
</comment>
<comment type="caution">
    <text evidence="11">The sequence shown here is derived from an EMBL/GenBank/DDBJ whole genome shotgun (WGS) entry which is preliminary data.</text>
</comment>
<feature type="region of interest" description="Disordered" evidence="9">
    <location>
        <begin position="79"/>
        <end position="119"/>
    </location>
</feature>
<feature type="compositionally biased region" description="Basic and acidic residues" evidence="9">
    <location>
        <begin position="79"/>
        <end position="96"/>
    </location>
</feature>
<keyword evidence="3 8" id="KW-0808">Transferase</keyword>
<evidence type="ECO:0000313" key="11">
    <source>
        <dbReference type="EMBL" id="KAK6141214.1"/>
    </source>
</evidence>
<keyword evidence="6 8" id="KW-0472">Membrane</keyword>
<keyword evidence="4 8" id="KW-0812">Transmembrane</keyword>
<evidence type="ECO:0000256" key="6">
    <source>
        <dbReference type="ARBA" id="ARBA00023136"/>
    </source>
</evidence>
<comment type="catalytic activity">
    <reaction evidence="8">
        <text>L-cysteinyl-[protein] + hexadecanoyl-CoA = S-hexadecanoyl-L-cysteinyl-[protein] + CoA</text>
        <dbReference type="Rhea" id="RHEA:36683"/>
        <dbReference type="Rhea" id="RHEA-COMP:10131"/>
        <dbReference type="Rhea" id="RHEA-COMP:11032"/>
        <dbReference type="ChEBI" id="CHEBI:29950"/>
        <dbReference type="ChEBI" id="CHEBI:57287"/>
        <dbReference type="ChEBI" id="CHEBI:57379"/>
        <dbReference type="ChEBI" id="CHEBI:74151"/>
        <dbReference type="EC" id="2.3.1.225"/>
    </reaction>
</comment>
<evidence type="ECO:0000256" key="2">
    <source>
        <dbReference type="ARBA" id="ARBA00008574"/>
    </source>
</evidence>
<dbReference type="Pfam" id="PF01529">
    <property type="entry name" value="DHHC"/>
    <property type="match status" value="1"/>
</dbReference>
<name>A0ABR0W558_REHGL</name>
<sequence>MSARFILEGRRDHGVLLVSGSVLCFLCPFSWRPNMGVCSGWCLFPSGTVGFHFLCSSTAINPADPGIMSKFDPELMHETKEKHESNAHGQNRKFDEVSNGTHSCASSASRSSFAGANSSKKDCRKQDEAAEQDATGEDALFCTLCNAEVRKFSKHCRSCDKCVDGFDHHCRLVIEAGVGIGVLVRCFVNKSHMEAEIVDRLGNGFSRAPFATVVAICTAVSLLACVPLGELFFFHMILIRKGITTYEYVVAMRAMSEAPAGASVDEELPNILYSPSGSATTGFSGGSSLGLQYKGAWCTPPRVFVDYQIFPDNYYGIKLLFWPQFSFSTNYCLSCCSNSLFPEIPSLLFINVAKLTDFFETQEEVAPQLGPGMVPSTIDPDAAGLADKLNKGPKKGVRISAWKLAKLDSNEAVKAAAKARASSSVLRPLDNRRLPDSELSSSENA</sequence>
<reference evidence="11 12" key="1">
    <citation type="journal article" date="2021" name="Comput. Struct. Biotechnol. J.">
        <title>De novo genome assembly of the potent medicinal plant Rehmannia glutinosa using nanopore technology.</title>
        <authorList>
            <person name="Ma L."/>
            <person name="Dong C."/>
            <person name="Song C."/>
            <person name="Wang X."/>
            <person name="Zheng X."/>
            <person name="Niu Y."/>
            <person name="Chen S."/>
            <person name="Feng W."/>
        </authorList>
    </citation>
    <scope>NUCLEOTIDE SEQUENCE [LARGE SCALE GENOMIC DNA]</scope>
    <source>
        <strain evidence="11">DH-2019</strain>
    </source>
</reference>
<evidence type="ECO:0000256" key="1">
    <source>
        <dbReference type="ARBA" id="ARBA00004127"/>
    </source>
</evidence>
<evidence type="ECO:0000256" key="9">
    <source>
        <dbReference type="SAM" id="MobiDB-lite"/>
    </source>
</evidence>
<comment type="subcellular location">
    <subcellularLocation>
        <location evidence="1">Endomembrane system</location>
        <topology evidence="1">Multi-pass membrane protein</topology>
    </subcellularLocation>
</comment>
<accession>A0ABR0W558</accession>
<feature type="region of interest" description="Disordered" evidence="9">
    <location>
        <begin position="419"/>
        <end position="445"/>
    </location>
</feature>
<dbReference type="EC" id="2.3.1.225" evidence="8"/>
<evidence type="ECO:0000256" key="5">
    <source>
        <dbReference type="ARBA" id="ARBA00022989"/>
    </source>
</evidence>
<dbReference type="Proteomes" id="UP001318860">
    <property type="component" value="Unassembled WGS sequence"/>
</dbReference>
<dbReference type="EMBL" id="JABTTQ020000165">
    <property type="protein sequence ID" value="KAK6141214.1"/>
    <property type="molecule type" value="Genomic_DNA"/>
</dbReference>
<proteinExistence type="inferred from homology"/>
<evidence type="ECO:0000256" key="7">
    <source>
        <dbReference type="ARBA" id="ARBA00023315"/>
    </source>
</evidence>
<keyword evidence="7 8" id="KW-0012">Acyltransferase</keyword>
<dbReference type="PANTHER" id="PTHR22883:SF203">
    <property type="entry name" value="PALMITOYLTRANSFERASE"/>
    <property type="match status" value="1"/>
</dbReference>
<gene>
    <name evidence="11" type="ORF">DH2020_025045</name>
</gene>